<sequence>MDHQERQINIRWVIRQLPLTLVIVLLLLSLTSTLEPILNGVVFGQLVNIDFSNLAAVVRFVSLAAVAYLVTYTSLYLFLRAQQRAVRVLNQALKSVYFTASVAHAGTNATEVSDTINDVTGVAKQIEQAYFVELIGMLQQVIGLIISVIFILKTNVVLSLVYVLFSALSLLPSHFGRKILAKKSDVWANTNASLVLSMKDIFQGRMEIFNFKAWPVFFTRFKQHLSQEERDYERMNNFQYLFQYVSWLFAIAAFLLPLFIGLLLMAKGLFGVTTSVILTLTMTADSVVGGARSLSKSQSQIVSTSQLRVLPVAGQFELPKVDDSESKPEALKGELDISDLTVVRDQHLILSDVNIRLKPGSKVIVTGLSGIGKTTLLKAITGQVASQGAIRFAGQPLHAGDFVLVSQNVWLFNGTLRDNITLYQAYDDVAVLAVLRLVGLDQELGEHVLDFKIVDNGSNLSGGQAQRIAIARGLLRKSPIFLLDEISSSLDQVNADKIHRIIYTLPATVIEVAHHYKEALAQAYGVKIYEMVDHRLQLKNEASREVATGTEAI</sequence>
<dbReference type="SUPFAM" id="SSF90123">
    <property type="entry name" value="ABC transporter transmembrane region"/>
    <property type="match status" value="1"/>
</dbReference>
<feature type="transmembrane region" description="Helical" evidence="7">
    <location>
        <begin position="157"/>
        <end position="175"/>
    </location>
</feature>
<dbReference type="PANTHER" id="PTHR24221:SF654">
    <property type="entry name" value="ATP-BINDING CASSETTE SUB-FAMILY B MEMBER 6"/>
    <property type="match status" value="1"/>
</dbReference>
<dbReference type="InterPro" id="IPR003593">
    <property type="entry name" value="AAA+_ATPase"/>
</dbReference>
<feature type="transmembrane region" description="Helical" evidence="7">
    <location>
        <begin position="244"/>
        <end position="264"/>
    </location>
</feature>
<dbReference type="CDD" id="cd03228">
    <property type="entry name" value="ABCC_MRP_Like"/>
    <property type="match status" value="1"/>
</dbReference>
<dbReference type="Gene3D" id="1.20.1560.10">
    <property type="entry name" value="ABC transporter type 1, transmembrane domain"/>
    <property type="match status" value="1"/>
</dbReference>
<dbReference type="InterPro" id="IPR011527">
    <property type="entry name" value="ABC1_TM_dom"/>
</dbReference>
<dbReference type="PATRIC" id="fig|1423816.3.peg.85"/>
<feature type="transmembrane region" description="Helical" evidence="7">
    <location>
        <begin position="12"/>
        <end position="34"/>
    </location>
</feature>
<dbReference type="InterPro" id="IPR017871">
    <property type="entry name" value="ABC_transporter-like_CS"/>
</dbReference>
<gene>
    <name evidence="10" type="ORF">FD51_GL000083</name>
</gene>
<dbReference type="InterPro" id="IPR003439">
    <property type="entry name" value="ABC_transporter-like_ATP-bd"/>
</dbReference>
<protein>
    <submittedName>
        <fullName evidence="10">ABC transporter ATPase permease</fullName>
    </submittedName>
</protein>
<dbReference type="Proteomes" id="UP000051984">
    <property type="component" value="Unassembled WGS sequence"/>
</dbReference>
<evidence type="ECO:0000256" key="5">
    <source>
        <dbReference type="ARBA" id="ARBA00022989"/>
    </source>
</evidence>
<dbReference type="InterPro" id="IPR039421">
    <property type="entry name" value="Type_1_exporter"/>
</dbReference>
<keyword evidence="2 7" id="KW-0812">Transmembrane</keyword>
<feature type="transmembrane region" description="Helical" evidence="7">
    <location>
        <begin position="54"/>
        <end position="79"/>
    </location>
</feature>
<dbReference type="eggNOG" id="COG1132">
    <property type="taxonomic scope" value="Bacteria"/>
</dbReference>
<accession>A0A0R1F387</accession>
<organism evidence="10 11">
    <name type="scientific">Lacticaseibacillus zeae DSM 20178 = KCTC 3804</name>
    <dbReference type="NCBI Taxonomy" id="1423816"/>
    <lineage>
        <taxon>Bacteria</taxon>
        <taxon>Bacillati</taxon>
        <taxon>Bacillota</taxon>
        <taxon>Bacilli</taxon>
        <taxon>Lactobacillales</taxon>
        <taxon>Lactobacillaceae</taxon>
        <taxon>Lacticaseibacillus</taxon>
    </lineage>
</organism>
<dbReference type="Gene3D" id="3.40.50.300">
    <property type="entry name" value="P-loop containing nucleotide triphosphate hydrolases"/>
    <property type="match status" value="1"/>
</dbReference>
<evidence type="ECO:0000313" key="10">
    <source>
        <dbReference type="EMBL" id="KRK13530.1"/>
    </source>
</evidence>
<feature type="transmembrane region" description="Helical" evidence="7">
    <location>
        <begin position="130"/>
        <end position="151"/>
    </location>
</feature>
<evidence type="ECO:0000259" key="9">
    <source>
        <dbReference type="PROSITE" id="PS50929"/>
    </source>
</evidence>
<dbReference type="GO" id="GO:0016887">
    <property type="term" value="F:ATP hydrolysis activity"/>
    <property type="evidence" value="ECO:0007669"/>
    <property type="project" value="InterPro"/>
</dbReference>
<dbReference type="InterPro" id="IPR027417">
    <property type="entry name" value="P-loop_NTPase"/>
</dbReference>
<dbReference type="SUPFAM" id="SSF52540">
    <property type="entry name" value="P-loop containing nucleoside triphosphate hydrolases"/>
    <property type="match status" value="1"/>
</dbReference>
<dbReference type="Pfam" id="PF00664">
    <property type="entry name" value="ABC_membrane"/>
    <property type="match status" value="1"/>
</dbReference>
<dbReference type="PROSITE" id="PS50893">
    <property type="entry name" value="ABC_TRANSPORTER_2"/>
    <property type="match status" value="1"/>
</dbReference>
<dbReference type="AlphaFoldDB" id="A0A0R1F387"/>
<evidence type="ECO:0000256" key="1">
    <source>
        <dbReference type="ARBA" id="ARBA00004651"/>
    </source>
</evidence>
<evidence type="ECO:0000256" key="2">
    <source>
        <dbReference type="ARBA" id="ARBA00022692"/>
    </source>
</evidence>
<keyword evidence="5 7" id="KW-1133">Transmembrane helix</keyword>
<keyword evidence="6 7" id="KW-0472">Membrane</keyword>
<evidence type="ECO:0000256" key="6">
    <source>
        <dbReference type="ARBA" id="ARBA00023136"/>
    </source>
</evidence>
<dbReference type="PROSITE" id="PS00211">
    <property type="entry name" value="ABC_TRANSPORTER_1"/>
    <property type="match status" value="1"/>
</dbReference>
<dbReference type="SMART" id="SM00382">
    <property type="entry name" value="AAA"/>
    <property type="match status" value="1"/>
</dbReference>
<dbReference type="Pfam" id="PF00005">
    <property type="entry name" value="ABC_tran"/>
    <property type="match status" value="1"/>
</dbReference>
<dbReference type="InterPro" id="IPR036640">
    <property type="entry name" value="ABC1_TM_sf"/>
</dbReference>
<keyword evidence="4" id="KW-0067">ATP-binding</keyword>
<dbReference type="PANTHER" id="PTHR24221">
    <property type="entry name" value="ATP-BINDING CASSETTE SUB-FAMILY B"/>
    <property type="match status" value="1"/>
</dbReference>
<evidence type="ECO:0000256" key="7">
    <source>
        <dbReference type="SAM" id="Phobius"/>
    </source>
</evidence>
<comment type="caution">
    <text evidence="10">The sequence shown here is derived from an EMBL/GenBank/DDBJ whole genome shotgun (WGS) entry which is preliminary data.</text>
</comment>
<dbReference type="EMBL" id="AZCT01000001">
    <property type="protein sequence ID" value="KRK13530.1"/>
    <property type="molecule type" value="Genomic_DNA"/>
</dbReference>
<evidence type="ECO:0000259" key="8">
    <source>
        <dbReference type="PROSITE" id="PS50893"/>
    </source>
</evidence>
<dbReference type="GO" id="GO:0140359">
    <property type="term" value="F:ABC-type transporter activity"/>
    <property type="evidence" value="ECO:0007669"/>
    <property type="project" value="InterPro"/>
</dbReference>
<proteinExistence type="predicted"/>
<feature type="domain" description="ABC transmembrane type-1" evidence="9">
    <location>
        <begin position="23"/>
        <end position="303"/>
    </location>
</feature>
<keyword evidence="3" id="KW-0547">Nucleotide-binding</keyword>
<feature type="domain" description="ABC transporter" evidence="8">
    <location>
        <begin position="335"/>
        <end position="550"/>
    </location>
</feature>
<dbReference type="RefSeq" id="WP_010487968.1">
    <property type="nucleotide sequence ID" value="NZ_AZCT01000001.1"/>
</dbReference>
<reference evidence="10 11" key="1">
    <citation type="journal article" date="2015" name="Genome Announc.">
        <title>Expanding the biotechnology potential of lactobacilli through comparative genomics of 213 strains and associated genera.</title>
        <authorList>
            <person name="Sun Z."/>
            <person name="Harris H.M."/>
            <person name="McCann A."/>
            <person name="Guo C."/>
            <person name="Argimon S."/>
            <person name="Zhang W."/>
            <person name="Yang X."/>
            <person name="Jeffery I.B."/>
            <person name="Cooney J.C."/>
            <person name="Kagawa T.F."/>
            <person name="Liu W."/>
            <person name="Song Y."/>
            <person name="Salvetti E."/>
            <person name="Wrobel A."/>
            <person name="Rasinkangas P."/>
            <person name="Parkhill J."/>
            <person name="Rea M.C."/>
            <person name="O'Sullivan O."/>
            <person name="Ritari J."/>
            <person name="Douillard F.P."/>
            <person name="Paul Ross R."/>
            <person name="Yang R."/>
            <person name="Briner A.E."/>
            <person name="Felis G.E."/>
            <person name="de Vos W.M."/>
            <person name="Barrangou R."/>
            <person name="Klaenhammer T.R."/>
            <person name="Caufield P.W."/>
            <person name="Cui Y."/>
            <person name="Zhang H."/>
            <person name="O'Toole P.W."/>
        </authorList>
    </citation>
    <scope>NUCLEOTIDE SEQUENCE [LARGE SCALE GENOMIC DNA]</scope>
    <source>
        <strain evidence="10 11">DSM 20178</strain>
    </source>
</reference>
<dbReference type="GO" id="GO:0034040">
    <property type="term" value="F:ATPase-coupled lipid transmembrane transporter activity"/>
    <property type="evidence" value="ECO:0007669"/>
    <property type="project" value="TreeGrafter"/>
</dbReference>
<dbReference type="GO" id="GO:0005524">
    <property type="term" value="F:ATP binding"/>
    <property type="evidence" value="ECO:0007669"/>
    <property type="project" value="UniProtKB-KW"/>
</dbReference>
<name>A0A0R1F387_LACZE</name>
<evidence type="ECO:0000256" key="3">
    <source>
        <dbReference type="ARBA" id="ARBA00022741"/>
    </source>
</evidence>
<evidence type="ECO:0000313" key="11">
    <source>
        <dbReference type="Proteomes" id="UP000051984"/>
    </source>
</evidence>
<dbReference type="GO" id="GO:0005886">
    <property type="term" value="C:plasma membrane"/>
    <property type="evidence" value="ECO:0007669"/>
    <property type="project" value="UniProtKB-SubCell"/>
</dbReference>
<dbReference type="PROSITE" id="PS50929">
    <property type="entry name" value="ABC_TM1F"/>
    <property type="match status" value="1"/>
</dbReference>
<evidence type="ECO:0000256" key="4">
    <source>
        <dbReference type="ARBA" id="ARBA00022840"/>
    </source>
</evidence>
<comment type="subcellular location">
    <subcellularLocation>
        <location evidence="1">Cell membrane</location>
        <topology evidence="1">Multi-pass membrane protein</topology>
    </subcellularLocation>
</comment>